<proteinExistence type="predicted"/>
<feature type="transmembrane region" description="Helical" evidence="1">
    <location>
        <begin position="51"/>
        <end position="67"/>
    </location>
</feature>
<evidence type="ECO:0000256" key="1">
    <source>
        <dbReference type="SAM" id="Phobius"/>
    </source>
</evidence>
<gene>
    <name evidence="2" type="ORF">PAPOLLO_LOCUS18145</name>
</gene>
<evidence type="ECO:0000313" key="2">
    <source>
        <dbReference type="EMBL" id="CAG5024448.1"/>
    </source>
</evidence>
<comment type="caution">
    <text evidence="2">The sequence shown here is derived from an EMBL/GenBank/DDBJ whole genome shotgun (WGS) entry which is preliminary data.</text>
</comment>
<keyword evidence="3" id="KW-1185">Reference proteome</keyword>
<sequence length="77" mass="8911">MEETHVLLNKVTYHLTPIGCPVMFELDIFHKQVILCKTTFSPLDVFTLDRSLFATVITTLVTFIVFIKQYSIIDECK</sequence>
<dbReference type="Proteomes" id="UP000691718">
    <property type="component" value="Unassembled WGS sequence"/>
</dbReference>
<evidence type="ECO:0000313" key="3">
    <source>
        <dbReference type="Proteomes" id="UP000691718"/>
    </source>
</evidence>
<accession>A0A8S3XGN8</accession>
<keyword evidence="1" id="KW-0472">Membrane</keyword>
<protein>
    <submittedName>
        <fullName evidence="2">(apollo) hypothetical protein</fullName>
    </submittedName>
</protein>
<dbReference type="OrthoDB" id="6914979at2759"/>
<organism evidence="2 3">
    <name type="scientific">Parnassius apollo</name>
    <name type="common">Apollo butterfly</name>
    <name type="synonym">Papilio apollo</name>
    <dbReference type="NCBI Taxonomy" id="110799"/>
    <lineage>
        <taxon>Eukaryota</taxon>
        <taxon>Metazoa</taxon>
        <taxon>Ecdysozoa</taxon>
        <taxon>Arthropoda</taxon>
        <taxon>Hexapoda</taxon>
        <taxon>Insecta</taxon>
        <taxon>Pterygota</taxon>
        <taxon>Neoptera</taxon>
        <taxon>Endopterygota</taxon>
        <taxon>Lepidoptera</taxon>
        <taxon>Glossata</taxon>
        <taxon>Ditrysia</taxon>
        <taxon>Papilionoidea</taxon>
        <taxon>Papilionidae</taxon>
        <taxon>Parnassiinae</taxon>
        <taxon>Parnassini</taxon>
        <taxon>Parnassius</taxon>
        <taxon>Parnassius</taxon>
    </lineage>
</organism>
<dbReference type="EMBL" id="CAJQZP010001163">
    <property type="protein sequence ID" value="CAG5024448.1"/>
    <property type="molecule type" value="Genomic_DNA"/>
</dbReference>
<reference evidence="2" key="1">
    <citation type="submission" date="2021-04" db="EMBL/GenBank/DDBJ databases">
        <authorList>
            <person name="Tunstrom K."/>
        </authorList>
    </citation>
    <scope>NUCLEOTIDE SEQUENCE</scope>
</reference>
<dbReference type="AlphaFoldDB" id="A0A8S3XGN8"/>
<name>A0A8S3XGN8_PARAO</name>
<keyword evidence="1" id="KW-1133">Transmembrane helix</keyword>
<keyword evidence="1" id="KW-0812">Transmembrane</keyword>